<evidence type="ECO:0000313" key="4">
    <source>
        <dbReference type="Proteomes" id="UP000654075"/>
    </source>
</evidence>
<sequence length="407" mass="41696">MHSPAAALDRSFPGWLDVPDAVGADGASVPLRMARIKEQLAELQEMVHSNVQRMDAQQQEAASEIARLRERLLDSLTPAALRRADRLAKLAGRLEVLERGVGQEQAEVVRVMEAVLSTVEKNGAAANTMCQRLSGGRSPAAAVASTAAALAMGSLHSWQREAPAAASLAPVVLPAAVQPSQPGQVEGVLEALQADSLAATEAVARKVSELTAAYAASDGETGAQMLPNARGVPRHLGTSGSSFPAFAMGLVATPYSSSALPFKAEDGPSQPAELKDVDDASESSDADSFAGVRKDRKEPELKPALALKPREESGGEISEADSFEGREVRPAAKAAVTQPKALAPKVVRPPVAESSGRPAAAAATAAALTVSSLSAASAAGATGGSSAPQVTRCLTSSEDASSSSEDD</sequence>
<accession>A0A813DW88</accession>
<proteinExistence type="predicted"/>
<evidence type="ECO:0008006" key="5">
    <source>
        <dbReference type="Google" id="ProtNLM"/>
    </source>
</evidence>
<evidence type="ECO:0000256" key="1">
    <source>
        <dbReference type="SAM" id="Coils"/>
    </source>
</evidence>
<dbReference type="EMBL" id="CAJNNV010004361">
    <property type="protein sequence ID" value="CAE8590587.1"/>
    <property type="molecule type" value="Genomic_DNA"/>
</dbReference>
<comment type="caution">
    <text evidence="3">The sequence shown here is derived from an EMBL/GenBank/DDBJ whole genome shotgun (WGS) entry which is preliminary data.</text>
</comment>
<name>A0A813DW88_POLGL</name>
<reference evidence="3" key="1">
    <citation type="submission" date="2021-02" db="EMBL/GenBank/DDBJ databases">
        <authorList>
            <person name="Dougan E. K."/>
            <person name="Rhodes N."/>
            <person name="Thang M."/>
            <person name="Chan C."/>
        </authorList>
    </citation>
    <scope>NUCLEOTIDE SEQUENCE</scope>
</reference>
<organism evidence="3 4">
    <name type="scientific">Polarella glacialis</name>
    <name type="common">Dinoflagellate</name>
    <dbReference type="NCBI Taxonomy" id="89957"/>
    <lineage>
        <taxon>Eukaryota</taxon>
        <taxon>Sar</taxon>
        <taxon>Alveolata</taxon>
        <taxon>Dinophyceae</taxon>
        <taxon>Suessiales</taxon>
        <taxon>Suessiaceae</taxon>
        <taxon>Polarella</taxon>
    </lineage>
</organism>
<feature type="coiled-coil region" evidence="1">
    <location>
        <begin position="33"/>
        <end position="71"/>
    </location>
</feature>
<keyword evidence="4" id="KW-1185">Reference proteome</keyword>
<dbReference type="AlphaFoldDB" id="A0A813DW88"/>
<feature type="compositionally biased region" description="Low complexity" evidence="2">
    <location>
        <begin position="396"/>
        <end position="407"/>
    </location>
</feature>
<evidence type="ECO:0000256" key="2">
    <source>
        <dbReference type="SAM" id="MobiDB-lite"/>
    </source>
</evidence>
<protein>
    <recommendedName>
        <fullName evidence="5">Mediator of RNA polymerase II transcription subunit 4</fullName>
    </recommendedName>
</protein>
<feature type="region of interest" description="Disordered" evidence="2">
    <location>
        <begin position="372"/>
        <end position="407"/>
    </location>
</feature>
<feature type="region of interest" description="Disordered" evidence="2">
    <location>
        <begin position="261"/>
        <end position="342"/>
    </location>
</feature>
<feature type="compositionally biased region" description="Basic and acidic residues" evidence="2">
    <location>
        <begin position="292"/>
        <end position="301"/>
    </location>
</feature>
<dbReference type="OrthoDB" id="449206at2759"/>
<feature type="compositionally biased region" description="Low complexity" evidence="2">
    <location>
        <begin position="372"/>
        <end position="387"/>
    </location>
</feature>
<gene>
    <name evidence="3" type="ORF">PGLA1383_LOCUS9305</name>
</gene>
<evidence type="ECO:0000313" key="3">
    <source>
        <dbReference type="EMBL" id="CAE8590587.1"/>
    </source>
</evidence>
<dbReference type="Proteomes" id="UP000654075">
    <property type="component" value="Unassembled WGS sequence"/>
</dbReference>
<keyword evidence="1" id="KW-0175">Coiled coil</keyword>